<protein>
    <submittedName>
        <fullName evidence="2">Uncharacterized protein</fullName>
    </submittedName>
</protein>
<dbReference type="PANTHER" id="PTHR34567">
    <property type="entry name" value="FK506-BINDING-LIKE PROTEIN"/>
    <property type="match status" value="1"/>
</dbReference>
<feature type="region of interest" description="Disordered" evidence="1">
    <location>
        <begin position="203"/>
        <end position="231"/>
    </location>
</feature>
<gene>
    <name evidence="2" type="ORF">V6N12_019384</name>
</gene>
<proteinExistence type="predicted"/>
<evidence type="ECO:0000313" key="2">
    <source>
        <dbReference type="EMBL" id="KAK8508204.1"/>
    </source>
</evidence>
<dbReference type="Proteomes" id="UP001472677">
    <property type="component" value="Unassembled WGS sequence"/>
</dbReference>
<comment type="caution">
    <text evidence="2">The sequence shown here is derived from an EMBL/GenBank/DDBJ whole genome shotgun (WGS) entry which is preliminary data.</text>
</comment>
<evidence type="ECO:0000313" key="3">
    <source>
        <dbReference type="Proteomes" id="UP001472677"/>
    </source>
</evidence>
<feature type="compositionally biased region" description="Polar residues" evidence="1">
    <location>
        <begin position="347"/>
        <end position="357"/>
    </location>
</feature>
<keyword evidence="3" id="KW-1185">Reference proteome</keyword>
<organism evidence="2 3">
    <name type="scientific">Hibiscus sabdariffa</name>
    <name type="common">roselle</name>
    <dbReference type="NCBI Taxonomy" id="183260"/>
    <lineage>
        <taxon>Eukaryota</taxon>
        <taxon>Viridiplantae</taxon>
        <taxon>Streptophyta</taxon>
        <taxon>Embryophyta</taxon>
        <taxon>Tracheophyta</taxon>
        <taxon>Spermatophyta</taxon>
        <taxon>Magnoliopsida</taxon>
        <taxon>eudicotyledons</taxon>
        <taxon>Gunneridae</taxon>
        <taxon>Pentapetalae</taxon>
        <taxon>rosids</taxon>
        <taxon>malvids</taxon>
        <taxon>Malvales</taxon>
        <taxon>Malvaceae</taxon>
        <taxon>Malvoideae</taxon>
        <taxon>Hibiscus</taxon>
    </lineage>
</organism>
<dbReference type="PANTHER" id="PTHR34567:SF9">
    <property type="entry name" value="CONTAINING PROTEIN, PUTATIVE-RELATED"/>
    <property type="match status" value="1"/>
</dbReference>
<sequence>MGNWRHRAPRRFYRHDSAPKYPPSYHLPETCLSEFSNDGVPLWEKKFCTIVGKVSWRKIVDTKKFTSSNDNVLNWDDSAGKEAFHNAKNRYWAEINGFSCDISAPDPNAYIDEINWNPFIDPELIRELEKEYFAPTDVEEDSMVGEENKIARSFPSAPTEGWDMSPSKVENPWECNNVTEDSSKDLLGWGHLVLKVDDSKNLNSDGNNPWESSITQENGSGKPNSWGCNGSRDWNTGNNSWGCSNQWSKKDDGWGDFNRTSWERNRRDTKKLPNRDNSWKHSYVQRNVTPNDNRWGDCGRNGWKLGFNHDVGSRKLDLRSSSSGGAWNSGSRKREGSHQYIPGYKSSRFQPNDNQANHCWMSGKPGKRVSFARE</sequence>
<feature type="compositionally biased region" description="Low complexity" evidence="1">
    <location>
        <begin position="320"/>
        <end position="330"/>
    </location>
</feature>
<feature type="region of interest" description="Disordered" evidence="1">
    <location>
        <begin position="317"/>
        <end position="374"/>
    </location>
</feature>
<evidence type="ECO:0000256" key="1">
    <source>
        <dbReference type="SAM" id="MobiDB-lite"/>
    </source>
</evidence>
<accession>A0ABR2BM42</accession>
<reference evidence="2 3" key="1">
    <citation type="journal article" date="2024" name="G3 (Bethesda)">
        <title>Genome assembly of Hibiscus sabdariffa L. provides insights into metabolisms of medicinal natural products.</title>
        <authorList>
            <person name="Kim T."/>
        </authorList>
    </citation>
    <scope>NUCLEOTIDE SEQUENCE [LARGE SCALE GENOMIC DNA]</scope>
    <source>
        <strain evidence="2">TK-2024</strain>
        <tissue evidence="2">Old leaves</tissue>
    </source>
</reference>
<dbReference type="EMBL" id="JBBPBM010000103">
    <property type="protein sequence ID" value="KAK8508204.1"/>
    <property type="molecule type" value="Genomic_DNA"/>
</dbReference>
<name>A0ABR2BM42_9ROSI</name>